<dbReference type="GO" id="GO:0032259">
    <property type="term" value="P:methylation"/>
    <property type="evidence" value="ECO:0007669"/>
    <property type="project" value="UniProtKB-KW"/>
</dbReference>
<dbReference type="Pfam" id="PF08241">
    <property type="entry name" value="Methyltransf_11"/>
    <property type="match status" value="1"/>
</dbReference>
<dbReference type="CDD" id="cd02440">
    <property type="entry name" value="AdoMet_MTases"/>
    <property type="match status" value="1"/>
</dbReference>
<evidence type="ECO:0000313" key="3">
    <source>
        <dbReference type="Proteomes" id="UP001519064"/>
    </source>
</evidence>
<proteinExistence type="predicted"/>
<accession>A0ABS3XMN6</accession>
<dbReference type="InterPro" id="IPR013216">
    <property type="entry name" value="Methyltransf_11"/>
</dbReference>
<dbReference type="EMBL" id="JADKMA010000380">
    <property type="protein sequence ID" value="MBO8196665.1"/>
    <property type="molecule type" value="Genomic_DNA"/>
</dbReference>
<keyword evidence="2" id="KW-0489">Methyltransferase</keyword>
<dbReference type="InterPro" id="IPR029063">
    <property type="entry name" value="SAM-dependent_MTases_sf"/>
</dbReference>
<gene>
    <name evidence="2" type="ORF">ITI46_34310</name>
</gene>
<evidence type="ECO:0000259" key="1">
    <source>
        <dbReference type="Pfam" id="PF08241"/>
    </source>
</evidence>
<dbReference type="GO" id="GO:0008168">
    <property type="term" value="F:methyltransferase activity"/>
    <property type="evidence" value="ECO:0007669"/>
    <property type="project" value="UniProtKB-KW"/>
</dbReference>
<evidence type="ECO:0000313" key="2">
    <source>
        <dbReference type="EMBL" id="MBO8196665.1"/>
    </source>
</evidence>
<organism evidence="2 3">
    <name type="scientific">Streptomyces oryzae</name>
    <dbReference type="NCBI Taxonomy" id="1434886"/>
    <lineage>
        <taxon>Bacteria</taxon>
        <taxon>Bacillati</taxon>
        <taxon>Actinomycetota</taxon>
        <taxon>Actinomycetes</taxon>
        <taxon>Kitasatosporales</taxon>
        <taxon>Streptomycetaceae</taxon>
        <taxon>Streptomyces</taxon>
    </lineage>
</organism>
<comment type="caution">
    <text evidence="2">The sequence shown here is derived from an EMBL/GenBank/DDBJ whole genome shotgun (WGS) entry which is preliminary data.</text>
</comment>
<dbReference type="Gene3D" id="3.40.50.150">
    <property type="entry name" value="Vaccinia Virus protein VP39"/>
    <property type="match status" value="1"/>
</dbReference>
<dbReference type="RefSeq" id="WP_209243931.1">
    <property type="nucleotide sequence ID" value="NZ_JADKMA010000380.1"/>
</dbReference>
<dbReference type="Proteomes" id="UP001519064">
    <property type="component" value="Unassembled WGS sequence"/>
</dbReference>
<keyword evidence="3" id="KW-1185">Reference proteome</keyword>
<reference evidence="2 3" key="1">
    <citation type="submission" date="2020-11" db="EMBL/GenBank/DDBJ databases">
        <title>Streptomyces spirodelae sp. nov., isolated from duckweed.</title>
        <authorList>
            <person name="Saimee Y."/>
            <person name="Duangmal K."/>
        </authorList>
    </citation>
    <scope>NUCLEOTIDE SEQUENCE [LARGE SCALE GENOMIC DNA]</scope>
    <source>
        <strain evidence="2 3">S16-07</strain>
    </source>
</reference>
<name>A0ABS3XMN6_9ACTN</name>
<keyword evidence="2" id="KW-0808">Transferase</keyword>
<dbReference type="SUPFAM" id="SSF53335">
    <property type="entry name" value="S-adenosyl-L-methionine-dependent methyltransferases"/>
    <property type="match status" value="1"/>
</dbReference>
<protein>
    <submittedName>
        <fullName evidence="2">Methyltransferase domain-containing protein</fullName>
    </submittedName>
</protein>
<sequence length="254" mass="27734">MDWQAYLSDFHERRPGITEAVLRRATCEGCTGYDWLLEAVPTVGERPVLDLACGSAPLEPALRGLGYLGVDASAAELALARTKGAGGLVRADAARLPLPSDSCRAVVCSMGLQILTPLPEVLREAARVLVPKGRLVALLPDHGPLRGADVLWLAGLMAALGRTLTYPNSALLRRRQLPRLLRAAGLELTEDRRRRFVHRPRSAAEADLFLDSLYVPGLPPRRRRAAQRWLHTAVRAHAVLPVPLRRITAVRATP</sequence>
<feature type="domain" description="Methyltransferase type 11" evidence="1">
    <location>
        <begin position="49"/>
        <end position="136"/>
    </location>
</feature>